<feature type="domain" description="Glutamine amidotransferase" evidence="2">
    <location>
        <begin position="7"/>
        <end position="186"/>
    </location>
</feature>
<dbReference type="PANTHER" id="PTHR43418">
    <property type="entry name" value="MULTIFUNCTIONAL TRYPTOPHAN BIOSYNTHESIS PROTEIN-RELATED"/>
    <property type="match status" value="1"/>
</dbReference>
<gene>
    <name evidence="3" type="ORF">SNF14_03430</name>
</gene>
<dbReference type="PRINTS" id="PR00097">
    <property type="entry name" value="ANTSNTHASEII"/>
</dbReference>
<dbReference type="InterPro" id="IPR050472">
    <property type="entry name" value="Anth_synth/Amidotransfase"/>
</dbReference>
<comment type="caution">
    <text evidence="3">The sequence shown here is derived from an EMBL/GenBank/DDBJ whole genome shotgun (WGS) entry which is preliminary data.</text>
</comment>
<dbReference type="PROSITE" id="PS51273">
    <property type="entry name" value="GATASE_TYPE_1"/>
    <property type="match status" value="1"/>
</dbReference>
<reference evidence="3 4" key="1">
    <citation type="submission" date="2023-11" db="EMBL/GenBank/DDBJ databases">
        <title>Winogradskyella pelagius sp. nov., isolated from coastal sediment.</title>
        <authorList>
            <person name="Li F."/>
        </authorList>
    </citation>
    <scope>NUCLEOTIDE SEQUENCE [LARGE SCALE GENOMIC DNA]</scope>
    <source>
        <strain evidence="3 4">KCTC 23502</strain>
    </source>
</reference>
<organism evidence="3 4">
    <name type="scientific">Winogradskyella aquimaris</name>
    <dbReference type="NCBI Taxonomy" id="864074"/>
    <lineage>
        <taxon>Bacteria</taxon>
        <taxon>Pseudomonadati</taxon>
        <taxon>Bacteroidota</taxon>
        <taxon>Flavobacteriia</taxon>
        <taxon>Flavobacteriales</taxon>
        <taxon>Flavobacteriaceae</taxon>
        <taxon>Winogradskyella</taxon>
    </lineage>
</organism>
<keyword evidence="4" id="KW-1185">Reference proteome</keyword>
<evidence type="ECO:0000313" key="3">
    <source>
        <dbReference type="EMBL" id="MDY2586373.1"/>
    </source>
</evidence>
<evidence type="ECO:0000259" key="2">
    <source>
        <dbReference type="Pfam" id="PF00117"/>
    </source>
</evidence>
<evidence type="ECO:0000313" key="4">
    <source>
        <dbReference type="Proteomes" id="UP001285855"/>
    </source>
</evidence>
<dbReference type="Proteomes" id="UP001285855">
    <property type="component" value="Unassembled WGS sequence"/>
</dbReference>
<dbReference type="InterPro" id="IPR029062">
    <property type="entry name" value="Class_I_gatase-like"/>
</dbReference>
<dbReference type="PANTHER" id="PTHR43418:SF4">
    <property type="entry name" value="MULTIFUNCTIONAL TRYPTOPHAN BIOSYNTHESIS PROTEIN"/>
    <property type="match status" value="1"/>
</dbReference>
<dbReference type="Pfam" id="PF00117">
    <property type="entry name" value="GATase"/>
    <property type="match status" value="1"/>
</dbReference>
<evidence type="ECO:0000256" key="1">
    <source>
        <dbReference type="ARBA" id="ARBA00022962"/>
    </source>
</evidence>
<protein>
    <submittedName>
        <fullName evidence="3">Gamma-glutamyl-gamma-aminobutyrate hydrolase family protein</fullName>
    </submittedName>
</protein>
<accession>A0ABU5EJG4</accession>
<keyword evidence="1" id="KW-0315">Glutamine amidotransferase</keyword>
<proteinExistence type="predicted"/>
<dbReference type="Gene3D" id="3.40.50.880">
    <property type="match status" value="1"/>
</dbReference>
<keyword evidence="3" id="KW-0378">Hydrolase</keyword>
<dbReference type="InterPro" id="IPR017926">
    <property type="entry name" value="GATASE"/>
</dbReference>
<name>A0ABU5EJG4_9FLAO</name>
<dbReference type="GO" id="GO:0016787">
    <property type="term" value="F:hydrolase activity"/>
    <property type="evidence" value="ECO:0007669"/>
    <property type="project" value="UniProtKB-KW"/>
</dbReference>
<sequence length="190" mass="21602">MRKKILIINNETHFIDDLITCLDQHNIEIRHFQAVQPRDVEGFDCIVLSGGGTAGEVADNAQLYKNEIKIVLESKVPIFGICEGFQVIGKAFNSDFQVLRSYRKGINKVHILVDDPIFSGLENLELRVFEYHHIAIKKLGKELISLAESVDGIEVMKHEHKLIYASQFHPEELKVGNNGYILLKNFLSML</sequence>
<dbReference type="RefSeq" id="WP_320554746.1">
    <property type="nucleotide sequence ID" value="NZ_JAXDAE010000002.1"/>
</dbReference>
<dbReference type="SUPFAM" id="SSF52317">
    <property type="entry name" value="Class I glutamine amidotransferase-like"/>
    <property type="match status" value="1"/>
</dbReference>
<dbReference type="EMBL" id="JAXDAE010000002">
    <property type="protein sequence ID" value="MDY2586373.1"/>
    <property type="molecule type" value="Genomic_DNA"/>
</dbReference>